<feature type="non-terminal residue" evidence="1">
    <location>
        <position position="1"/>
    </location>
</feature>
<organism evidence="1 2">
    <name type="scientific">Dentiscutata heterogama</name>
    <dbReference type="NCBI Taxonomy" id="1316150"/>
    <lineage>
        <taxon>Eukaryota</taxon>
        <taxon>Fungi</taxon>
        <taxon>Fungi incertae sedis</taxon>
        <taxon>Mucoromycota</taxon>
        <taxon>Glomeromycotina</taxon>
        <taxon>Glomeromycetes</taxon>
        <taxon>Diversisporales</taxon>
        <taxon>Gigasporaceae</taxon>
        <taxon>Dentiscutata</taxon>
    </lineage>
</organism>
<gene>
    <name evidence="1" type="ORF">DHETER_LOCUS2932</name>
</gene>
<dbReference type="EMBL" id="CAJVPU010002332">
    <property type="protein sequence ID" value="CAG8499336.1"/>
    <property type="molecule type" value="Genomic_DNA"/>
</dbReference>
<comment type="caution">
    <text evidence="1">The sequence shown here is derived from an EMBL/GenBank/DDBJ whole genome shotgun (WGS) entry which is preliminary data.</text>
</comment>
<accession>A0ACA9KXJ1</accession>
<keyword evidence="2" id="KW-1185">Reference proteome</keyword>
<feature type="non-terminal residue" evidence="1">
    <location>
        <position position="419"/>
    </location>
</feature>
<evidence type="ECO:0000313" key="1">
    <source>
        <dbReference type="EMBL" id="CAG8499336.1"/>
    </source>
</evidence>
<protein>
    <submittedName>
        <fullName evidence="1">7134_t:CDS:1</fullName>
    </submittedName>
</protein>
<name>A0ACA9KXJ1_9GLOM</name>
<reference evidence="1" key="1">
    <citation type="submission" date="2021-06" db="EMBL/GenBank/DDBJ databases">
        <authorList>
            <person name="Kallberg Y."/>
            <person name="Tangrot J."/>
            <person name="Rosling A."/>
        </authorList>
    </citation>
    <scope>NUCLEOTIDE SEQUENCE</scope>
    <source>
        <strain evidence="1">IL203A</strain>
    </source>
</reference>
<sequence length="419" mass="47496">MAPNKRNLRKNIHTTQEPKKVTPVRKATSAKKATPIRKATSVKKATAKAATRTRKATPIDPEEQIIEDIVEIMDNRVDNLRGDLSENEDELVEDYLGEDNLEDNNSAEVSARNSDNINELARTETSHSVTKSKGKGIATALDENSASNSITKIVNSAAKSHKNNENDFEWYNLPQEPQEPQKALTELYNSSNELEAAMWVVHHPSVLNLANIIYNGRKTKIQDSDKISEISTNSCNSMDVVEITKHMKWQLQNECKALFLCTRNNTKDLYEELAVKVCKIRKSDHRMATLVKDMGSWFDVYRHNLHVAITTLADDFATTHQQEEELSISQLYEFISEVTWKKVLRVHLQATDLPVLNNDSEIITKLGTFIRQAVRDVLIAQNKQQDTRIAIRKCDEITLDLKIPTKLGIVKTLPVRTLL</sequence>
<evidence type="ECO:0000313" key="2">
    <source>
        <dbReference type="Proteomes" id="UP000789702"/>
    </source>
</evidence>
<dbReference type="Proteomes" id="UP000789702">
    <property type="component" value="Unassembled WGS sequence"/>
</dbReference>
<proteinExistence type="predicted"/>